<name>A0A832H6F1_9CYAN</name>
<evidence type="ECO:0000256" key="1">
    <source>
        <dbReference type="SAM" id="SignalP"/>
    </source>
</evidence>
<organism evidence="3">
    <name type="scientific">Oscillatoriales cyanobacterium SpSt-402</name>
    <dbReference type="NCBI Taxonomy" id="2282168"/>
    <lineage>
        <taxon>Bacteria</taxon>
        <taxon>Bacillati</taxon>
        <taxon>Cyanobacteriota</taxon>
        <taxon>Cyanophyceae</taxon>
        <taxon>Oscillatoriophycideae</taxon>
        <taxon>Oscillatoriales</taxon>
    </lineage>
</organism>
<protein>
    <submittedName>
        <fullName evidence="3">Electron transfer flavoprotein</fullName>
    </submittedName>
</protein>
<feature type="signal peptide" evidence="1">
    <location>
        <begin position="1"/>
        <end position="32"/>
    </location>
</feature>
<dbReference type="InterPro" id="IPR019545">
    <property type="entry name" value="DM13_domain"/>
</dbReference>
<feature type="chain" id="PRO_5032703182" evidence="1">
    <location>
        <begin position="33"/>
        <end position="152"/>
    </location>
</feature>
<comment type="caution">
    <text evidence="3">The sequence shown here is derived from an EMBL/GenBank/DDBJ whole genome shotgun (WGS) entry which is preliminary data.</text>
</comment>
<dbReference type="Pfam" id="PF10517">
    <property type="entry name" value="DM13"/>
    <property type="match status" value="1"/>
</dbReference>
<evidence type="ECO:0000259" key="2">
    <source>
        <dbReference type="PROSITE" id="PS51549"/>
    </source>
</evidence>
<dbReference type="PROSITE" id="PS51549">
    <property type="entry name" value="DM13"/>
    <property type="match status" value="1"/>
</dbReference>
<keyword evidence="1" id="KW-0732">Signal</keyword>
<reference evidence="3" key="1">
    <citation type="journal article" date="2020" name="mSystems">
        <title>Genome- and Community-Level Interaction Insights into Carbon Utilization and Element Cycling Functions of Hydrothermarchaeota in Hydrothermal Sediment.</title>
        <authorList>
            <person name="Zhou Z."/>
            <person name="Liu Y."/>
            <person name="Xu W."/>
            <person name="Pan J."/>
            <person name="Luo Z.H."/>
            <person name="Li M."/>
        </authorList>
    </citation>
    <scope>NUCLEOTIDE SEQUENCE [LARGE SCALE GENOMIC DNA]</scope>
    <source>
        <strain evidence="3">SpSt-402</strain>
    </source>
</reference>
<dbReference type="EMBL" id="DSRD01000878">
    <property type="protein sequence ID" value="HGW95409.1"/>
    <property type="molecule type" value="Genomic_DNA"/>
</dbReference>
<feature type="domain" description="DM13" evidence="2">
    <location>
        <begin position="44"/>
        <end position="151"/>
    </location>
</feature>
<dbReference type="AlphaFoldDB" id="A0A832H6F1"/>
<accession>A0A832H6F1</accession>
<evidence type="ECO:0000313" key="3">
    <source>
        <dbReference type="EMBL" id="HGW95409.1"/>
    </source>
</evidence>
<sequence>MQLNPRLILAATAIAALTGISQTLLNSFSVSADPSMQHIASTQGIIKSGAFVGAEHPTTGTAKIVMDNGKRYLELNSAFKTDAGPDLYVLLHRSAKPESYDAKNYVSLGRLMKVSGQQRYEIPPNVDLKTIRSTVIWCRQFNATFGYASLSN</sequence>
<gene>
    <name evidence="3" type="ORF">ENR47_14200</name>
</gene>
<proteinExistence type="predicted"/>